<keyword evidence="1" id="KW-0732">Signal</keyword>
<organism evidence="2 3">
    <name type="scientific">Eiseniibacteriota bacterium</name>
    <dbReference type="NCBI Taxonomy" id="2212470"/>
    <lineage>
        <taxon>Bacteria</taxon>
        <taxon>Candidatus Eiseniibacteriota</taxon>
    </lineage>
</organism>
<name>A0A849SQ55_UNCEI</name>
<evidence type="ECO:0000313" key="2">
    <source>
        <dbReference type="EMBL" id="NOT34095.1"/>
    </source>
</evidence>
<comment type="caution">
    <text evidence="2">The sequence shown here is derived from an EMBL/GenBank/DDBJ whole genome shotgun (WGS) entry which is preliminary data.</text>
</comment>
<protein>
    <submittedName>
        <fullName evidence="2">Uncharacterized protein</fullName>
    </submittedName>
</protein>
<accession>A0A849SQ55</accession>
<reference evidence="2 3" key="1">
    <citation type="submission" date="2020-04" db="EMBL/GenBank/DDBJ databases">
        <title>Metagenomic profiling of ammonia- and methane-oxidizing microorganisms in a Dutch drinking water treatment plant.</title>
        <authorList>
            <person name="Poghosyan L."/>
            <person name="Leucker S."/>
        </authorList>
    </citation>
    <scope>NUCLEOTIDE SEQUENCE [LARGE SCALE GENOMIC DNA]</scope>
    <source>
        <strain evidence="2">S-RSF-IL-03</strain>
    </source>
</reference>
<proteinExistence type="predicted"/>
<dbReference type="AlphaFoldDB" id="A0A849SQ55"/>
<sequence length="165" mass="17187">MKNILFSCAALLLTLLLGGARSTDPAVVTLDSDAARSVLAYARTDSALALQAYAWRDFMPGARGCAAPEARSLRMNVTVRGNSLASLPAGARISALSVRYADELWLADAQPSSDCGTDSACVAANARGGPAWPTGARVLVIARVTLPSGHESIVTDSLVEIVRTE</sequence>
<evidence type="ECO:0000256" key="1">
    <source>
        <dbReference type="SAM" id="SignalP"/>
    </source>
</evidence>
<gene>
    <name evidence="2" type="ORF">HOP12_07990</name>
</gene>
<evidence type="ECO:0000313" key="3">
    <source>
        <dbReference type="Proteomes" id="UP000580839"/>
    </source>
</evidence>
<feature type="chain" id="PRO_5032604647" evidence="1">
    <location>
        <begin position="23"/>
        <end position="165"/>
    </location>
</feature>
<feature type="signal peptide" evidence="1">
    <location>
        <begin position="1"/>
        <end position="22"/>
    </location>
</feature>
<dbReference type="EMBL" id="JABFRW010000093">
    <property type="protein sequence ID" value="NOT34095.1"/>
    <property type="molecule type" value="Genomic_DNA"/>
</dbReference>
<dbReference type="Proteomes" id="UP000580839">
    <property type="component" value="Unassembled WGS sequence"/>
</dbReference>